<dbReference type="PANTHER" id="PTHR43586">
    <property type="entry name" value="CYSTEINE DESULFURASE"/>
    <property type="match status" value="1"/>
</dbReference>
<dbReference type="EMBL" id="NPEV01000048">
    <property type="protein sequence ID" value="RAI25408.1"/>
    <property type="molecule type" value="Genomic_DNA"/>
</dbReference>
<name>A0A327JPR1_9HYPH</name>
<dbReference type="Pfam" id="PF00266">
    <property type="entry name" value="Aminotran_5"/>
    <property type="match status" value="1"/>
</dbReference>
<accession>A0A327JPR1</accession>
<comment type="caution">
    <text evidence="3">The sequence shown here is derived from an EMBL/GenBank/DDBJ whole genome shotgun (WGS) entry which is preliminary data.</text>
</comment>
<dbReference type="Proteomes" id="UP000249299">
    <property type="component" value="Unassembled WGS sequence"/>
</dbReference>
<evidence type="ECO:0000313" key="4">
    <source>
        <dbReference type="Proteomes" id="UP000249299"/>
    </source>
</evidence>
<keyword evidence="1" id="KW-0663">Pyridoxal phosphate</keyword>
<dbReference type="RefSeq" id="WP_111435843.1">
    <property type="nucleotide sequence ID" value="NZ_JACIGG010000002.1"/>
</dbReference>
<evidence type="ECO:0000259" key="2">
    <source>
        <dbReference type="Pfam" id="PF00266"/>
    </source>
</evidence>
<dbReference type="OrthoDB" id="9804366at2"/>
<gene>
    <name evidence="3" type="ORF">CH339_18340</name>
</gene>
<dbReference type="InterPro" id="IPR015424">
    <property type="entry name" value="PyrdxlP-dep_Trfase"/>
</dbReference>
<evidence type="ECO:0000313" key="3">
    <source>
        <dbReference type="EMBL" id="RAI25408.1"/>
    </source>
</evidence>
<dbReference type="InterPro" id="IPR015421">
    <property type="entry name" value="PyrdxlP-dep_Trfase_major"/>
</dbReference>
<dbReference type="PANTHER" id="PTHR43586:SF15">
    <property type="entry name" value="BLR3095 PROTEIN"/>
    <property type="match status" value="1"/>
</dbReference>
<dbReference type="AlphaFoldDB" id="A0A327JPR1"/>
<dbReference type="InterPro" id="IPR000192">
    <property type="entry name" value="Aminotrans_V_dom"/>
</dbReference>
<dbReference type="InterPro" id="IPR015422">
    <property type="entry name" value="PyrdxlP-dep_Trfase_small"/>
</dbReference>
<dbReference type="Gene3D" id="3.40.640.10">
    <property type="entry name" value="Type I PLP-dependent aspartate aminotransferase-like (Major domain)"/>
    <property type="match status" value="1"/>
</dbReference>
<organism evidence="3 4">
    <name type="scientific">Rhodobium orientis</name>
    <dbReference type="NCBI Taxonomy" id="34017"/>
    <lineage>
        <taxon>Bacteria</taxon>
        <taxon>Pseudomonadati</taxon>
        <taxon>Pseudomonadota</taxon>
        <taxon>Alphaproteobacteria</taxon>
        <taxon>Hyphomicrobiales</taxon>
        <taxon>Rhodobiaceae</taxon>
        <taxon>Rhodobium</taxon>
    </lineage>
</organism>
<protein>
    <recommendedName>
        <fullName evidence="2">Aminotransferase class V domain-containing protein</fullName>
    </recommendedName>
</protein>
<feature type="domain" description="Aminotransferase class V" evidence="2">
    <location>
        <begin position="28"/>
        <end position="361"/>
    </location>
</feature>
<reference evidence="3 4" key="1">
    <citation type="submission" date="2017-07" db="EMBL/GenBank/DDBJ databases">
        <title>Draft Genome Sequences of Select Purple Nonsulfur Bacteria.</title>
        <authorList>
            <person name="Lasarre B."/>
            <person name="Mckinlay J.B."/>
        </authorList>
    </citation>
    <scope>NUCLEOTIDE SEQUENCE [LARGE SCALE GENOMIC DNA]</scope>
    <source>
        <strain evidence="3 4">DSM 11290</strain>
    </source>
</reference>
<dbReference type="Gene3D" id="3.90.1150.10">
    <property type="entry name" value="Aspartate Aminotransferase, domain 1"/>
    <property type="match status" value="1"/>
</dbReference>
<proteinExistence type="predicted"/>
<evidence type="ECO:0000256" key="1">
    <source>
        <dbReference type="ARBA" id="ARBA00022898"/>
    </source>
</evidence>
<sequence length="389" mass="41632">MNAITRPAGSPDWEALRGDFPATASVAYLDIARKALSPRVAAEAAASWFADIASPAAGSRSFSMDEVEKTRVAVAQTFGAEPERIALVKNTSEVVNIVAHGLDWREGDNVVISGAEHENNTFPWRPLAAKGVETRIVPERPDGTVSEDDLVAAMDARTRVLSVAWVTYGIGQRMDLDLLAEACRERGVLMLVDAIQALGVLDRRLDALGAHVVGAGGHKAQLSVAGAGVMYIAPEVLDQVRPVYMSKFSFDTLDRTVADPAPAPGARRFEYGNPNFLGTAIQRQAAAYVGAIGLAAIEARIRHLTTLLIEEVRTLGLTVRTPLAWDRRAGIVSIDLGGPSSDAVEAALAADGVRVASKDGHLRGAAHFYNNEDDVRRFADRLRVHVKGS</sequence>
<keyword evidence="4" id="KW-1185">Reference proteome</keyword>
<dbReference type="SUPFAM" id="SSF53383">
    <property type="entry name" value="PLP-dependent transferases"/>
    <property type="match status" value="1"/>
</dbReference>